<gene>
    <name evidence="1" type="ORF">BWQ96_05589</name>
</gene>
<organism evidence="1 2">
    <name type="scientific">Gracilariopsis chorda</name>
    <dbReference type="NCBI Taxonomy" id="448386"/>
    <lineage>
        <taxon>Eukaryota</taxon>
        <taxon>Rhodophyta</taxon>
        <taxon>Florideophyceae</taxon>
        <taxon>Rhodymeniophycidae</taxon>
        <taxon>Gracilariales</taxon>
        <taxon>Gracilariaceae</taxon>
        <taxon>Gracilariopsis</taxon>
    </lineage>
</organism>
<evidence type="ECO:0000313" key="1">
    <source>
        <dbReference type="EMBL" id="PXF44647.1"/>
    </source>
</evidence>
<reference evidence="1 2" key="1">
    <citation type="journal article" date="2018" name="Mol. Biol. Evol.">
        <title>Analysis of the draft genome of the red seaweed Gracilariopsis chorda provides insights into genome size evolution in Rhodophyta.</title>
        <authorList>
            <person name="Lee J."/>
            <person name="Yang E.C."/>
            <person name="Graf L."/>
            <person name="Yang J.H."/>
            <person name="Qiu H."/>
            <person name="Zel Zion U."/>
            <person name="Chan C.X."/>
            <person name="Stephens T.G."/>
            <person name="Weber A.P.M."/>
            <person name="Boo G.H."/>
            <person name="Boo S.M."/>
            <person name="Kim K.M."/>
            <person name="Shin Y."/>
            <person name="Jung M."/>
            <person name="Lee S.J."/>
            <person name="Yim H.S."/>
            <person name="Lee J.H."/>
            <person name="Bhattacharya D."/>
            <person name="Yoon H.S."/>
        </authorList>
    </citation>
    <scope>NUCLEOTIDE SEQUENCE [LARGE SCALE GENOMIC DNA]</scope>
    <source>
        <strain evidence="1 2">SKKU-2015</strain>
        <tissue evidence="1">Whole body</tissue>
    </source>
</reference>
<name>A0A2V3ISC4_9FLOR</name>
<dbReference type="Proteomes" id="UP000247409">
    <property type="component" value="Unassembled WGS sequence"/>
</dbReference>
<comment type="caution">
    <text evidence="1">The sequence shown here is derived from an EMBL/GenBank/DDBJ whole genome shotgun (WGS) entry which is preliminary data.</text>
</comment>
<protein>
    <submittedName>
        <fullName evidence="1">Uncharacterized protein</fullName>
    </submittedName>
</protein>
<dbReference type="OrthoDB" id="9487at2759"/>
<sequence length="1315" mass="147762">MPDENSVRSPTKDWTIYNVLLMPQEAIELFVSDYHNRSSCEPEIVREMLKDPSTVHLCYIHLNHSRYAQKMASSSLSTGLHGIASICVFHDHGCSRREKSSNSRFWRVPHIDVCSANTLEEFSQLEETVSSHSDGSLHAREVMGKLCCRSCLYLVMEGKNLDRPAISISTLTSVVDRCLVRCILFALDPPKESAAQIPFKCELPNTISAIAQELRDSCICPQFGSGDGLRMLPFQKAVRVRAILCDSNVNGDIFAIRIDPRTIQKRLEGVLTSKGVVLKKLGYRLRCCMAVDQVEKLLSRLSNTNVCTLPRPPIDEIHGHLHAVADLFRERKLEFWKGQWSLTEIISLIPRQLWIDYVLLMASGNRLRIWKAASRATGMRLEDTFPMSNIKETLPSPSIEEELRNGGSYSRADLLICVRVLKAIENTVLSRTDGVAGPLTIAVSVSGICEVSPSFVSVLNAMGLFLSYQVTERFREKLIAERERTGPWDFNKIDEASIPVLQFDNWDIKPVHAVKTDGKAMPKVNGSLLQGHLPGTCKGDRQAVSDNFDTRPKKIARIDSWKSVACLGTREQFVKRFTTPENAAIINQFNNVVFGLVALFRGQLVGGKEAKNGEYNAATRKEFGVGVENGHPVNFRTLLISAFKPYGGADATDETRADQHVVYVEISRESAADILTVRRFLNMVEEQLRPGSRGRPRYIVLGGDQPSYKMFVELWLQSWRGGTRSASTAKLLLHEWMVPFPGLFHAEKQAMYSLCKEMLDGLGLEELAGCAGLSDAHVANIITHSHARNNRAVLFNRACAMIIHLIENLLLGDATMSEAVRRLHAAQDSKRLTADDMNVGKNVHLMHRPGRNSREDLPFGSLYEQTSTSVSGDVIRVGEMLRNRISRRFSDGANGKHFVQTVLFSSLLPTLGFHVLSRTGHTDFTDAFWFRQNSVLHSSTHLKYQELSLFYLFFRSIIPSFVERDLFTTKPGRAVTRLLSFTALGSQGSDGRGNAYVHCDEALEMLIVRHLKSLSVNFLAHLENSASWLMEVSMFRALIRFMTGASRALHRTRQDNDAGEIAAVSRQYDRNACQWRTVSRMVHVMREAGFLSVAHRGSEWLTNVFSNPPRRMTVLKDQDSLLSVSTKGEITAQPHASVLFPEVFGPLSDEDRKIHFNDKKFKKWTKCRAVIRPGHSMRKEGGSVVEDGDGEGHSAGVVIEDLSLSRKRPRSKNEFTKIVQDRRRRITKMKDAFYEEQSTAVKAGNMNYLREVMARRDALHGSRYLISPFADCFLDHEGKLNHGAKSRFLKYAVRDNRDIIYPMNTIRGSVVGGKG</sequence>
<proteinExistence type="predicted"/>
<accession>A0A2V3ISC4</accession>
<keyword evidence="2" id="KW-1185">Reference proteome</keyword>
<dbReference type="EMBL" id="NBIV01000084">
    <property type="protein sequence ID" value="PXF44647.1"/>
    <property type="molecule type" value="Genomic_DNA"/>
</dbReference>
<evidence type="ECO:0000313" key="2">
    <source>
        <dbReference type="Proteomes" id="UP000247409"/>
    </source>
</evidence>